<protein>
    <recommendedName>
        <fullName evidence="5">C2H2 type master regulator of conidiophore development brlA</fullName>
    </recommendedName>
</protein>
<name>A0AAJ0GQ57_9PEZI</name>
<dbReference type="GO" id="GO:0000785">
    <property type="term" value="C:chromatin"/>
    <property type="evidence" value="ECO:0007669"/>
    <property type="project" value="TreeGrafter"/>
</dbReference>
<keyword evidence="3 6" id="KW-0863">Zinc-finger</keyword>
<feature type="non-terminal residue" evidence="8">
    <location>
        <position position="1"/>
    </location>
</feature>
<dbReference type="PROSITE" id="PS00028">
    <property type="entry name" value="ZINC_FINGER_C2H2_1"/>
    <property type="match status" value="2"/>
</dbReference>
<dbReference type="PANTHER" id="PTHR14003">
    <property type="entry name" value="TRANSCRIPTIONAL REPRESSOR PROTEIN YY"/>
    <property type="match status" value="1"/>
</dbReference>
<dbReference type="Pfam" id="PF00096">
    <property type="entry name" value="zf-C2H2"/>
    <property type="match status" value="2"/>
</dbReference>
<proteinExistence type="predicted"/>
<keyword evidence="1" id="KW-0479">Metal-binding</keyword>
<dbReference type="Gene3D" id="3.30.160.60">
    <property type="entry name" value="Classic Zinc Finger"/>
    <property type="match status" value="3"/>
</dbReference>
<evidence type="ECO:0000313" key="8">
    <source>
        <dbReference type="EMBL" id="KAK3304094.1"/>
    </source>
</evidence>
<feature type="domain" description="C2H2-type" evidence="7">
    <location>
        <begin position="22"/>
        <end position="51"/>
    </location>
</feature>
<dbReference type="GO" id="GO:0008270">
    <property type="term" value="F:zinc ion binding"/>
    <property type="evidence" value="ECO:0007669"/>
    <property type="project" value="UniProtKB-KW"/>
</dbReference>
<dbReference type="GeneID" id="87883832"/>
<evidence type="ECO:0000256" key="2">
    <source>
        <dbReference type="ARBA" id="ARBA00022737"/>
    </source>
</evidence>
<dbReference type="EMBL" id="JAUDZG010000005">
    <property type="protein sequence ID" value="KAK3304094.1"/>
    <property type="molecule type" value="Genomic_DNA"/>
</dbReference>
<dbReference type="SMART" id="SM00355">
    <property type="entry name" value="ZnF_C2H2"/>
    <property type="match status" value="2"/>
</dbReference>
<organism evidence="8 9">
    <name type="scientific">Chaetomium strumarium</name>
    <dbReference type="NCBI Taxonomy" id="1170767"/>
    <lineage>
        <taxon>Eukaryota</taxon>
        <taxon>Fungi</taxon>
        <taxon>Dikarya</taxon>
        <taxon>Ascomycota</taxon>
        <taxon>Pezizomycotina</taxon>
        <taxon>Sordariomycetes</taxon>
        <taxon>Sordariomycetidae</taxon>
        <taxon>Sordariales</taxon>
        <taxon>Chaetomiaceae</taxon>
        <taxon>Chaetomium</taxon>
    </lineage>
</organism>
<dbReference type="GO" id="GO:0000978">
    <property type="term" value="F:RNA polymerase II cis-regulatory region sequence-specific DNA binding"/>
    <property type="evidence" value="ECO:0007669"/>
    <property type="project" value="TreeGrafter"/>
</dbReference>
<evidence type="ECO:0000313" key="9">
    <source>
        <dbReference type="Proteomes" id="UP001273166"/>
    </source>
</evidence>
<dbReference type="FunFam" id="3.30.160.60:FF:000557">
    <property type="entry name" value="zinc finger and SCAN domain-containing protein 29"/>
    <property type="match status" value="1"/>
</dbReference>
<dbReference type="InterPro" id="IPR013087">
    <property type="entry name" value="Znf_C2H2_type"/>
</dbReference>
<reference evidence="8" key="2">
    <citation type="submission" date="2023-06" db="EMBL/GenBank/DDBJ databases">
        <authorList>
            <consortium name="Lawrence Berkeley National Laboratory"/>
            <person name="Mondo S.J."/>
            <person name="Hensen N."/>
            <person name="Bonometti L."/>
            <person name="Westerberg I."/>
            <person name="Brannstrom I.O."/>
            <person name="Guillou S."/>
            <person name="Cros-Aarteil S."/>
            <person name="Calhoun S."/>
            <person name="Haridas S."/>
            <person name="Kuo A."/>
            <person name="Pangilinan J."/>
            <person name="Riley R."/>
            <person name="Labutti K."/>
            <person name="Andreopoulos B."/>
            <person name="Lipzen A."/>
            <person name="Chen C."/>
            <person name="Yanf M."/>
            <person name="Daum C."/>
            <person name="Ng V."/>
            <person name="Clum A."/>
            <person name="Steindorff A."/>
            <person name="Ohm R."/>
            <person name="Martin F."/>
            <person name="Silar P."/>
            <person name="Natvig D."/>
            <person name="Lalanne C."/>
            <person name="Gautier V."/>
            <person name="Ament-Velasquez S.L."/>
            <person name="Kruys A."/>
            <person name="Hutchinson M.I."/>
            <person name="Powell A.J."/>
            <person name="Barry K."/>
            <person name="Miller A.N."/>
            <person name="Grigoriev I.V."/>
            <person name="Debuchy R."/>
            <person name="Gladieux P."/>
            <person name="Thoren M.H."/>
            <person name="Johannesson H."/>
        </authorList>
    </citation>
    <scope>NUCLEOTIDE SEQUENCE</scope>
    <source>
        <strain evidence="8">CBS 333.67</strain>
    </source>
</reference>
<evidence type="ECO:0000256" key="4">
    <source>
        <dbReference type="ARBA" id="ARBA00022833"/>
    </source>
</evidence>
<dbReference type="RefSeq" id="XP_062719874.1">
    <property type="nucleotide sequence ID" value="XM_062865003.1"/>
</dbReference>
<dbReference type="SUPFAM" id="SSF57667">
    <property type="entry name" value="beta-beta-alpha zinc fingers"/>
    <property type="match status" value="2"/>
</dbReference>
<dbReference type="PANTHER" id="PTHR14003:SF19">
    <property type="entry name" value="YY2 TRANSCRIPTION FACTOR"/>
    <property type="match status" value="1"/>
</dbReference>
<dbReference type="InterPro" id="IPR036236">
    <property type="entry name" value="Znf_C2H2_sf"/>
</dbReference>
<evidence type="ECO:0000256" key="3">
    <source>
        <dbReference type="ARBA" id="ARBA00022771"/>
    </source>
</evidence>
<feature type="domain" description="C2H2-type" evidence="7">
    <location>
        <begin position="52"/>
        <end position="79"/>
    </location>
</feature>
<evidence type="ECO:0000256" key="1">
    <source>
        <dbReference type="ARBA" id="ARBA00022723"/>
    </source>
</evidence>
<gene>
    <name evidence="8" type="ORF">B0T15DRAFT_399372</name>
</gene>
<evidence type="ECO:0000256" key="5">
    <source>
        <dbReference type="ARBA" id="ARBA00044085"/>
    </source>
</evidence>
<feature type="domain" description="C2H2-type" evidence="7">
    <location>
        <begin position="1"/>
        <end position="21"/>
    </location>
</feature>
<accession>A0AAJ0GQ57</accession>
<dbReference type="Proteomes" id="UP001273166">
    <property type="component" value="Unassembled WGS sequence"/>
</dbReference>
<comment type="caution">
    <text evidence="8">The sequence shown here is derived from an EMBL/GenBank/DDBJ whole genome shotgun (WGS) entry which is preliminary data.</text>
</comment>
<dbReference type="FunFam" id="3.30.160.60:FF:002343">
    <property type="entry name" value="Zinc finger protein 33A"/>
    <property type="match status" value="1"/>
</dbReference>
<evidence type="ECO:0000259" key="7">
    <source>
        <dbReference type="PROSITE" id="PS50157"/>
    </source>
</evidence>
<evidence type="ECO:0000256" key="6">
    <source>
        <dbReference type="PROSITE-ProRule" id="PRU00042"/>
    </source>
</evidence>
<keyword evidence="2" id="KW-0677">Repeat</keyword>
<dbReference type="GO" id="GO:0000981">
    <property type="term" value="F:DNA-binding transcription factor activity, RNA polymerase II-specific"/>
    <property type="evidence" value="ECO:0007669"/>
    <property type="project" value="TreeGrafter"/>
</dbReference>
<sequence>QAFVRASDLKRHVKIHTGEKEHKCTWLGCTKEFIQKSALTVHMRIHTGEKPHKCDICEKPFADSSSRARHRKIHMRQGHVPCTVPGCGKR</sequence>
<dbReference type="AlphaFoldDB" id="A0AAJ0GQ57"/>
<dbReference type="PROSITE" id="PS50157">
    <property type="entry name" value="ZINC_FINGER_C2H2_2"/>
    <property type="match status" value="3"/>
</dbReference>
<reference evidence="8" key="1">
    <citation type="journal article" date="2023" name="Mol. Phylogenet. Evol.">
        <title>Genome-scale phylogeny and comparative genomics of the fungal order Sordariales.</title>
        <authorList>
            <person name="Hensen N."/>
            <person name="Bonometti L."/>
            <person name="Westerberg I."/>
            <person name="Brannstrom I.O."/>
            <person name="Guillou S."/>
            <person name="Cros-Aarteil S."/>
            <person name="Calhoun S."/>
            <person name="Haridas S."/>
            <person name="Kuo A."/>
            <person name="Mondo S."/>
            <person name="Pangilinan J."/>
            <person name="Riley R."/>
            <person name="LaButti K."/>
            <person name="Andreopoulos B."/>
            <person name="Lipzen A."/>
            <person name="Chen C."/>
            <person name="Yan M."/>
            <person name="Daum C."/>
            <person name="Ng V."/>
            <person name="Clum A."/>
            <person name="Steindorff A."/>
            <person name="Ohm R.A."/>
            <person name="Martin F."/>
            <person name="Silar P."/>
            <person name="Natvig D.O."/>
            <person name="Lalanne C."/>
            <person name="Gautier V."/>
            <person name="Ament-Velasquez S.L."/>
            <person name="Kruys A."/>
            <person name="Hutchinson M.I."/>
            <person name="Powell A.J."/>
            <person name="Barry K."/>
            <person name="Miller A.N."/>
            <person name="Grigoriev I.V."/>
            <person name="Debuchy R."/>
            <person name="Gladieux P."/>
            <person name="Hiltunen Thoren M."/>
            <person name="Johannesson H."/>
        </authorList>
    </citation>
    <scope>NUCLEOTIDE SEQUENCE</scope>
    <source>
        <strain evidence="8">CBS 333.67</strain>
    </source>
</reference>
<keyword evidence="4" id="KW-0862">Zinc</keyword>
<keyword evidence="9" id="KW-1185">Reference proteome</keyword>
<dbReference type="GO" id="GO:0005667">
    <property type="term" value="C:transcription regulator complex"/>
    <property type="evidence" value="ECO:0007669"/>
    <property type="project" value="TreeGrafter"/>
</dbReference>